<organism evidence="3 4">
    <name type="scientific">Acrobeloides nanus</name>
    <dbReference type="NCBI Taxonomy" id="290746"/>
    <lineage>
        <taxon>Eukaryota</taxon>
        <taxon>Metazoa</taxon>
        <taxon>Ecdysozoa</taxon>
        <taxon>Nematoda</taxon>
        <taxon>Chromadorea</taxon>
        <taxon>Rhabditida</taxon>
        <taxon>Tylenchina</taxon>
        <taxon>Cephalobomorpha</taxon>
        <taxon>Cephaloboidea</taxon>
        <taxon>Cephalobidae</taxon>
        <taxon>Acrobeloides</taxon>
    </lineage>
</organism>
<keyword evidence="2" id="KW-1133">Transmembrane helix</keyword>
<proteinExistence type="predicted"/>
<keyword evidence="2" id="KW-0472">Membrane</keyword>
<protein>
    <submittedName>
        <fullName evidence="4">Uncharacterized protein</fullName>
    </submittedName>
</protein>
<dbReference type="Proteomes" id="UP000887540">
    <property type="component" value="Unplaced"/>
</dbReference>
<evidence type="ECO:0000256" key="2">
    <source>
        <dbReference type="SAM" id="Phobius"/>
    </source>
</evidence>
<feature type="compositionally biased region" description="Polar residues" evidence="1">
    <location>
        <begin position="155"/>
        <end position="167"/>
    </location>
</feature>
<keyword evidence="2" id="KW-0812">Transmembrane</keyword>
<feature type="region of interest" description="Disordered" evidence="1">
    <location>
        <begin position="145"/>
        <end position="167"/>
    </location>
</feature>
<accession>A0A914C1D1</accession>
<feature type="transmembrane region" description="Helical" evidence="2">
    <location>
        <begin position="101"/>
        <end position="121"/>
    </location>
</feature>
<keyword evidence="3" id="KW-1185">Reference proteome</keyword>
<evidence type="ECO:0000313" key="3">
    <source>
        <dbReference type="Proteomes" id="UP000887540"/>
    </source>
</evidence>
<evidence type="ECO:0000256" key="1">
    <source>
        <dbReference type="SAM" id="MobiDB-lite"/>
    </source>
</evidence>
<dbReference type="WBParaSite" id="ACRNAN_Path_1501.g5850.t1">
    <property type="protein sequence ID" value="ACRNAN_Path_1501.g5850.t1"/>
    <property type="gene ID" value="ACRNAN_Path_1501.g5850"/>
</dbReference>
<evidence type="ECO:0000313" key="4">
    <source>
        <dbReference type="WBParaSite" id="ACRNAN_Path_1501.g5850.t1"/>
    </source>
</evidence>
<name>A0A914C1D1_9BILA</name>
<reference evidence="4" key="1">
    <citation type="submission" date="2022-11" db="UniProtKB">
        <authorList>
            <consortium name="WormBaseParasite"/>
        </authorList>
    </citation>
    <scope>IDENTIFICATION</scope>
</reference>
<dbReference type="AlphaFoldDB" id="A0A914C1D1"/>
<sequence length="211" mass="23779">MGYVIFFFPSNTGRSATRNNRGIAPERLANPEDQYYKCCGTDILKLAPIVNMMMIIFADLLIGGWFIFSFVGDDCRYVDYRDAVHCNSIDMDLPLKLTLEVRIFCTSIGVLYIALGIVRCYSLYLQTKIRRYYIHVISGEYAHPDSASPPAYQPVNESKSSNQLRKDGQTQTNAIISGFGCIYGNMDPEELLAKLCEEKPPAESQVDQEQA</sequence>
<feature type="transmembrane region" description="Helical" evidence="2">
    <location>
        <begin position="52"/>
        <end position="71"/>
    </location>
</feature>